<dbReference type="Proteomes" id="UP001374584">
    <property type="component" value="Unassembled WGS sequence"/>
</dbReference>
<evidence type="ECO:0000313" key="2">
    <source>
        <dbReference type="Proteomes" id="UP001374584"/>
    </source>
</evidence>
<protein>
    <submittedName>
        <fullName evidence="1">Uncharacterized protein</fullName>
    </submittedName>
</protein>
<keyword evidence="2" id="KW-1185">Reference proteome</keyword>
<gene>
    <name evidence="1" type="ORF">VNO80_02530</name>
</gene>
<reference evidence="1 2" key="1">
    <citation type="submission" date="2024-01" db="EMBL/GenBank/DDBJ databases">
        <title>The genomes of 5 underutilized Papilionoideae crops provide insights into root nodulation and disease resistanc.</title>
        <authorList>
            <person name="Jiang F."/>
        </authorList>
    </citation>
    <scope>NUCLEOTIDE SEQUENCE [LARGE SCALE GENOMIC DNA]</scope>
    <source>
        <strain evidence="1">JINMINGXINNONG_FW02</strain>
        <tissue evidence="1">Leaves</tissue>
    </source>
</reference>
<accession>A0AAN9NRN4</accession>
<dbReference type="EMBL" id="JAYMYR010000002">
    <property type="protein sequence ID" value="KAK7377110.1"/>
    <property type="molecule type" value="Genomic_DNA"/>
</dbReference>
<dbReference type="AlphaFoldDB" id="A0AAN9NRN4"/>
<comment type="caution">
    <text evidence="1">The sequence shown here is derived from an EMBL/GenBank/DDBJ whole genome shotgun (WGS) entry which is preliminary data.</text>
</comment>
<sequence length="82" mass="8841">MKLCEPYIIENIIFDQSDGANANEGDGVEGVRSGSVDGVVEDDRIDVHVVLDQAEELETKFDGVECDGMEDLGIEFDGGFGD</sequence>
<evidence type="ECO:0000313" key="1">
    <source>
        <dbReference type="EMBL" id="KAK7377110.1"/>
    </source>
</evidence>
<name>A0AAN9NRN4_PHACN</name>
<proteinExistence type="predicted"/>
<organism evidence="1 2">
    <name type="scientific">Phaseolus coccineus</name>
    <name type="common">Scarlet runner bean</name>
    <name type="synonym">Phaseolus multiflorus</name>
    <dbReference type="NCBI Taxonomy" id="3886"/>
    <lineage>
        <taxon>Eukaryota</taxon>
        <taxon>Viridiplantae</taxon>
        <taxon>Streptophyta</taxon>
        <taxon>Embryophyta</taxon>
        <taxon>Tracheophyta</taxon>
        <taxon>Spermatophyta</taxon>
        <taxon>Magnoliopsida</taxon>
        <taxon>eudicotyledons</taxon>
        <taxon>Gunneridae</taxon>
        <taxon>Pentapetalae</taxon>
        <taxon>rosids</taxon>
        <taxon>fabids</taxon>
        <taxon>Fabales</taxon>
        <taxon>Fabaceae</taxon>
        <taxon>Papilionoideae</taxon>
        <taxon>50 kb inversion clade</taxon>
        <taxon>NPAAA clade</taxon>
        <taxon>indigoferoid/millettioid clade</taxon>
        <taxon>Phaseoleae</taxon>
        <taxon>Phaseolus</taxon>
    </lineage>
</organism>